<feature type="domain" description="Sm" evidence="13">
    <location>
        <begin position="7"/>
        <end position="88"/>
    </location>
</feature>
<evidence type="ECO:0000256" key="10">
    <source>
        <dbReference type="ARBA" id="ARBA00023274"/>
    </source>
</evidence>
<dbReference type="InterPro" id="IPR047575">
    <property type="entry name" value="Sm"/>
</dbReference>
<feature type="compositionally biased region" description="Low complexity" evidence="12">
    <location>
        <begin position="116"/>
        <end position="145"/>
    </location>
</feature>
<dbReference type="AlphaFoldDB" id="A0A267DUT9"/>
<proteinExistence type="inferred from homology"/>
<evidence type="ECO:0000256" key="2">
    <source>
        <dbReference type="ARBA" id="ARBA00004496"/>
    </source>
</evidence>
<dbReference type="STRING" id="282301.A0A267DUT9"/>
<dbReference type="GO" id="GO:0046540">
    <property type="term" value="C:U4/U6 x U5 tri-snRNP complex"/>
    <property type="evidence" value="ECO:0007669"/>
    <property type="project" value="TreeGrafter"/>
</dbReference>
<feature type="non-terminal residue" evidence="14">
    <location>
        <position position="1"/>
    </location>
</feature>
<dbReference type="GO" id="GO:0005687">
    <property type="term" value="C:U4 snRNP"/>
    <property type="evidence" value="ECO:0007669"/>
    <property type="project" value="TreeGrafter"/>
</dbReference>
<keyword evidence="4" id="KW-0963">Cytoplasm</keyword>
<dbReference type="FunFam" id="2.30.30.100:FF:000004">
    <property type="entry name" value="Small nuclear ribonucleoprotein-associated proteins"/>
    <property type="match status" value="1"/>
</dbReference>
<feature type="compositionally biased region" description="Gly residues" evidence="12">
    <location>
        <begin position="176"/>
        <end position="194"/>
    </location>
</feature>
<comment type="subcellular location">
    <subcellularLocation>
        <location evidence="2">Cytoplasm</location>
    </subcellularLocation>
    <subcellularLocation>
        <location evidence="1">Nucleus</location>
    </subcellularLocation>
</comment>
<keyword evidence="10" id="KW-0687">Ribonucleoprotein</keyword>
<keyword evidence="7" id="KW-0694">RNA-binding</keyword>
<dbReference type="PANTHER" id="PTHR10701:SF0">
    <property type="entry name" value="SMALL NUCLEAR RIBONUCLEOPROTEIN-ASSOCIATED PROTEIN B"/>
    <property type="match status" value="1"/>
</dbReference>
<feature type="compositionally biased region" description="Pro residues" evidence="12">
    <location>
        <begin position="146"/>
        <end position="159"/>
    </location>
</feature>
<dbReference type="SMART" id="SM00651">
    <property type="entry name" value="Sm"/>
    <property type="match status" value="1"/>
</dbReference>
<evidence type="ECO:0000256" key="1">
    <source>
        <dbReference type="ARBA" id="ARBA00004123"/>
    </source>
</evidence>
<keyword evidence="9" id="KW-0539">Nucleus</keyword>
<dbReference type="CDD" id="cd01717">
    <property type="entry name" value="Sm_B"/>
    <property type="match status" value="1"/>
</dbReference>
<dbReference type="GO" id="GO:0005685">
    <property type="term" value="C:U1 snRNP"/>
    <property type="evidence" value="ECO:0007669"/>
    <property type="project" value="TreeGrafter"/>
</dbReference>
<dbReference type="InterPro" id="IPR050914">
    <property type="entry name" value="snRNP_SmB/NAA38-like"/>
</dbReference>
<dbReference type="GO" id="GO:0005682">
    <property type="term" value="C:U5 snRNP"/>
    <property type="evidence" value="ECO:0007669"/>
    <property type="project" value="TreeGrafter"/>
</dbReference>
<evidence type="ECO:0000256" key="3">
    <source>
        <dbReference type="ARBA" id="ARBA00009123"/>
    </source>
</evidence>
<reference evidence="14 15" key="1">
    <citation type="submission" date="2017-06" db="EMBL/GenBank/DDBJ databases">
        <title>A platform for efficient transgenesis in Macrostomum lignano, a flatworm model organism for stem cell research.</title>
        <authorList>
            <person name="Berezikov E."/>
        </authorList>
    </citation>
    <scope>NUCLEOTIDE SEQUENCE [LARGE SCALE GENOMIC DNA]</scope>
    <source>
        <strain evidence="14">DV1</strain>
        <tissue evidence="14">Whole organism</tissue>
    </source>
</reference>
<dbReference type="InterPro" id="IPR001163">
    <property type="entry name" value="Sm_dom_euk/arc"/>
</dbReference>
<name>A0A267DUT9_9PLAT</name>
<dbReference type="GO" id="GO:0070990">
    <property type="term" value="F:snRNP binding"/>
    <property type="evidence" value="ECO:0007669"/>
    <property type="project" value="TreeGrafter"/>
</dbReference>
<dbReference type="Pfam" id="PF01423">
    <property type="entry name" value="LSM"/>
    <property type="match status" value="1"/>
</dbReference>
<comment type="caution">
    <text evidence="14">The sequence shown here is derived from an EMBL/GenBank/DDBJ whole genome shotgun (WGS) entry which is preliminary data.</text>
</comment>
<feature type="region of interest" description="Disordered" evidence="12">
    <location>
        <begin position="116"/>
        <end position="194"/>
    </location>
</feature>
<dbReference type="Gene3D" id="2.30.30.100">
    <property type="match status" value="1"/>
</dbReference>
<dbReference type="GO" id="GO:0071013">
    <property type="term" value="C:catalytic step 2 spliceosome"/>
    <property type="evidence" value="ECO:0007669"/>
    <property type="project" value="TreeGrafter"/>
</dbReference>
<dbReference type="PROSITE" id="PS52002">
    <property type="entry name" value="SM"/>
    <property type="match status" value="1"/>
</dbReference>
<sequence>NLNMPQGKNSKIMAHINYRMRCTLQDGRVFIGTFLAFDRHMNLVLADCEEFRTVKAKGDKAEREEKRALGLVLLRGEHLVSMSVAGPPPQEEVGKVPIPQATAASVGGVGIGRAAGRGAPPAAAPVPGLAGPARGVGGPAPAMMQPRPPSMPPMRPSVAPPGIGSGIPPPMPPAGYGRGAPPGFGPGGFQPGPR</sequence>
<evidence type="ECO:0000259" key="13">
    <source>
        <dbReference type="PROSITE" id="PS52002"/>
    </source>
</evidence>
<accession>A0A267DUT9</accession>
<dbReference type="OrthoDB" id="2020720at2759"/>
<dbReference type="GO" id="GO:0005686">
    <property type="term" value="C:U2 snRNP"/>
    <property type="evidence" value="ECO:0007669"/>
    <property type="project" value="TreeGrafter"/>
</dbReference>
<dbReference type="GO" id="GO:0003723">
    <property type="term" value="F:RNA binding"/>
    <property type="evidence" value="ECO:0007669"/>
    <property type="project" value="UniProtKB-KW"/>
</dbReference>
<evidence type="ECO:0000256" key="7">
    <source>
        <dbReference type="ARBA" id="ARBA00022884"/>
    </source>
</evidence>
<organism evidence="14 15">
    <name type="scientific">Macrostomum lignano</name>
    <dbReference type="NCBI Taxonomy" id="282301"/>
    <lineage>
        <taxon>Eukaryota</taxon>
        <taxon>Metazoa</taxon>
        <taxon>Spiralia</taxon>
        <taxon>Lophotrochozoa</taxon>
        <taxon>Platyhelminthes</taxon>
        <taxon>Rhabditophora</taxon>
        <taxon>Macrostomorpha</taxon>
        <taxon>Macrostomida</taxon>
        <taxon>Macrostomidae</taxon>
        <taxon>Macrostomum</taxon>
    </lineage>
</organism>
<evidence type="ECO:0000313" key="15">
    <source>
        <dbReference type="Proteomes" id="UP000215902"/>
    </source>
</evidence>
<evidence type="ECO:0000313" key="14">
    <source>
        <dbReference type="EMBL" id="PAA53071.1"/>
    </source>
</evidence>
<dbReference type="GO" id="GO:0071004">
    <property type="term" value="C:U2-type prespliceosome"/>
    <property type="evidence" value="ECO:0007669"/>
    <property type="project" value="TreeGrafter"/>
</dbReference>
<gene>
    <name evidence="14" type="ORF">BOX15_Mlig033555g1</name>
</gene>
<evidence type="ECO:0000256" key="11">
    <source>
        <dbReference type="ARBA" id="ARBA00041355"/>
    </source>
</evidence>
<dbReference type="Proteomes" id="UP000215902">
    <property type="component" value="Unassembled WGS sequence"/>
</dbReference>
<keyword evidence="8" id="KW-0508">mRNA splicing</keyword>
<evidence type="ECO:0000256" key="8">
    <source>
        <dbReference type="ARBA" id="ARBA00023187"/>
    </source>
</evidence>
<protein>
    <recommendedName>
        <fullName evidence="11">Sm protein B</fullName>
    </recommendedName>
</protein>
<dbReference type="PANTHER" id="PTHR10701">
    <property type="entry name" value="SMALL NUCLEAR RIBONUCLEOPROTEIN-ASSOCIATED PROTEIN B AND N"/>
    <property type="match status" value="1"/>
</dbReference>
<evidence type="ECO:0000256" key="12">
    <source>
        <dbReference type="SAM" id="MobiDB-lite"/>
    </source>
</evidence>
<comment type="similarity">
    <text evidence="3">Belongs to the snRNP SmB/SmN family.</text>
</comment>
<keyword evidence="15" id="KW-1185">Reference proteome</keyword>
<dbReference type="InterPro" id="IPR017131">
    <property type="entry name" value="snRNP-assoc_SmB/SmN"/>
</dbReference>
<evidence type="ECO:0000256" key="5">
    <source>
        <dbReference type="ARBA" id="ARBA00022664"/>
    </source>
</evidence>
<dbReference type="GO" id="GO:0000398">
    <property type="term" value="P:mRNA splicing, via spliceosome"/>
    <property type="evidence" value="ECO:0007669"/>
    <property type="project" value="TreeGrafter"/>
</dbReference>
<evidence type="ECO:0000256" key="6">
    <source>
        <dbReference type="ARBA" id="ARBA00022737"/>
    </source>
</evidence>
<dbReference type="SUPFAM" id="SSF50182">
    <property type="entry name" value="Sm-like ribonucleoproteins"/>
    <property type="match status" value="1"/>
</dbReference>
<evidence type="ECO:0000256" key="9">
    <source>
        <dbReference type="ARBA" id="ARBA00023242"/>
    </source>
</evidence>
<dbReference type="EMBL" id="NIVC01003140">
    <property type="protein sequence ID" value="PAA53071.1"/>
    <property type="molecule type" value="Genomic_DNA"/>
</dbReference>
<keyword evidence="5" id="KW-0507">mRNA processing</keyword>
<dbReference type="PIRSF" id="PIRSF037187">
    <property type="entry name" value="snRNP_SmB/SmN"/>
    <property type="match status" value="1"/>
</dbReference>
<dbReference type="GO" id="GO:0005737">
    <property type="term" value="C:cytoplasm"/>
    <property type="evidence" value="ECO:0007669"/>
    <property type="project" value="UniProtKB-SubCell"/>
</dbReference>
<keyword evidence="6" id="KW-0677">Repeat</keyword>
<dbReference type="InterPro" id="IPR010920">
    <property type="entry name" value="LSM_dom_sf"/>
</dbReference>
<evidence type="ECO:0000256" key="4">
    <source>
        <dbReference type="ARBA" id="ARBA00022490"/>
    </source>
</evidence>